<keyword evidence="1" id="KW-0732">Signal</keyword>
<dbReference type="InterPro" id="IPR026444">
    <property type="entry name" value="Secre_tail"/>
</dbReference>
<accession>A0ABS5KFM5</accession>
<dbReference type="SUPFAM" id="SSF51126">
    <property type="entry name" value="Pectin lyase-like"/>
    <property type="match status" value="1"/>
</dbReference>
<evidence type="ECO:0000313" key="4">
    <source>
        <dbReference type="Proteomes" id="UP000721861"/>
    </source>
</evidence>
<protein>
    <submittedName>
        <fullName evidence="3">T9SS type A sorting domain-containing protein</fullName>
    </submittedName>
</protein>
<dbReference type="Gene3D" id="2.160.20.10">
    <property type="entry name" value="Single-stranded right-handed beta-helix, Pectin lyase-like"/>
    <property type="match status" value="1"/>
</dbReference>
<proteinExistence type="predicted"/>
<name>A0ABS5KFM5_9BACT</name>
<gene>
    <name evidence="3" type="ORF">KEM09_17020</name>
</gene>
<evidence type="ECO:0000259" key="2">
    <source>
        <dbReference type="Pfam" id="PF18962"/>
    </source>
</evidence>
<dbReference type="Proteomes" id="UP000721861">
    <property type="component" value="Unassembled WGS sequence"/>
</dbReference>
<keyword evidence="4" id="KW-1185">Reference proteome</keyword>
<sequence length="502" mass="51577">MKKTFTLLVLAMAIGTTFAQTVKIGSTSYNSITEAITAASDNDVIEITGVHTESITIDKNIILRGADPNTDIIQAAASASSDGTGTRVINVVEGITTVSIENLGIQNGNAPDTDNGGGINADKITGLLTLRNLIIKDNFTAKNGGGVSLAGTNANVIECTITNNTSSLDGGGMIAVPNNGAAINCVININKSLIDSNIGRNGGGIYINGNNDYGNDYAIDVNVENTTVSNNNATSASGGAGGGAIWCKVAQWTTNAGGDGTSGNINLNFVHATIYNNTHAALVKSGLRFTGTAGYTTNLSAYNSIIVSADDLSVKVINFTNASLTDMVNCIIGGLEAAASANPIIDDVAKNNAKGKTATFAGLSGTLTDEGGKVKVLALTDGANAIDYCTAATGITLPTIDARGYSRDASPDAGAYEYNGVSTDIDNIKELSINIFPNPSNDYFRVTGTDKIDKISIYSLGGTLVKSVINNTQVDVSGLTKGVYLVQISGENGEAIKKVVVK</sequence>
<evidence type="ECO:0000256" key="1">
    <source>
        <dbReference type="SAM" id="SignalP"/>
    </source>
</evidence>
<reference evidence="3 4" key="1">
    <citation type="journal article" date="2014" name="Int. J. Syst. Evol. Microbiol.">
        <title>Carboxylicivirga gen. nov. in the family Marinilabiliaceae with two novel species, Carboxylicivirga mesophila sp. nov. and Carboxylicivirga taeanensis sp. nov., and reclassification of Cytophaga fermentans as Saccharicrinis fermentans gen. nov., comb. nov.</title>
        <authorList>
            <person name="Yang S.H."/>
            <person name="Seo H.S."/>
            <person name="Woo J.H."/>
            <person name="Oh H.M."/>
            <person name="Jang H."/>
            <person name="Lee J.H."/>
            <person name="Kim S.J."/>
            <person name="Kwon K.K."/>
        </authorList>
    </citation>
    <scope>NUCLEOTIDE SEQUENCE [LARGE SCALE GENOMIC DNA]</scope>
    <source>
        <strain evidence="3 4">JCM 18290</strain>
    </source>
</reference>
<dbReference type="RefSeq" id="WP_212230114.1">
    <property type="nucleotide sequence ID" value="NZ_JAGUCN010000022.1"/>
</dbReference>
<dbReference type="NCBIfam" id="NF041518">
    <property type="entry name" value="choice_anch_Q"/>
    <property type="match status" value="1"/>
</dbReference>
<evidence type="ECO:0000313" key="3">
    <source>
        <dbReference type="EMBL" id="MBS2213123.1"/>
    </source>
</evidence>
<feature type="domain" description="Secretion system C-terminal sorting" evidence="2">
    <location>
        <begin position="435"/>
        <end position="501"/>
    </location>
</feature>
<dbReference type="InterPro" id="IPR011050">
    <property type="entry name" value="Pectin_lyase_fold/virulence"/>
</dbReference>
<dbReference type="NCBIfam" id="TIGR04183">
    <property type="entry name" value="Por_Secre_tail"/>
    <property type="match status" value="1"/>
</dbReference>
<dbReference type="InterPro" id="IPR012334">
    <property type="entry name" value="Pectin_lyas_fold"/>
</dbReference>
<comment type="caution">
    <text evidence="3">The sequence shown here is derived from an EMBL/GenBank/DDBJ whole genome shotgun (WGS) entry which is preliminary data.</text>
</comment>
<organism evidence="3 4">
    <name type="scientific">Carboxylicivirga mesophila</name>
    <dbReference type="NCBI Taxonomy" id="1166478"/>
    <lineage>
        <taxon>Bacteria</taxon>
        <taxon>Pseudomonadati</taxon>
        <taxon>Bacteroidota</taxon>
        <taxon>Bacteroidia</taxon>
        <taxon>Marinilabiliales</taxon>
        <taxon>Marinilabiliaceae</taxon>
        <taxon>Carboxylicivirga</taxon>
    </lineage>
</organism>
<dbReference type="InterPro" id="IPR059226">
    <property type="entry name" value="Choice_anch_Q_dom"/>
</dbReference>
<dbReference type="EMBL" id="JAGUCN010000022">
    <property type="protein sequence ID" value="MBS2213123.1"/>
    <property type="molecule type" value="Genomic_DNA"/>
</dbReference>
<feature type="chain" id="PRO_5045836109" evidence="1">
    <location>
        <begin position="20"/>
        <end position="502"/>
    </location>
</feature>
<feature type="signal peptide" evidence="1">
    <location>
        <begin position="1"/>
        <end position="19"/>
    </location>
</feature>
<dbReference type="Pfam" id="PF18962">
    <property type="entry name" value="Por_Secre_tail"/>
    <property type="match status" value="1"/>
</dbReference>